<evidence type="ECO:0000259" key="27">
    <source>
        <dbReference type="PROSITE" id="PS51726"/>
    </source>
</evidence>
<dbReference type="Proteomes" id="UP000246464">
    <property type="component" value="Chromosome 19"/>
</dbReference>
<evidence type="ECO:0000256" key="15">
    <source>
        <dbReference type="ARBA" id="ARBA00022853"/>
    </source>
</evidence>
<evidence type="ECO:0000256" key="9">
    <source>
        <dbReference type="ARBA" id="ARBA00022705"/>
    </source>
</evidence>
<dbReference type="EC" id="2.3.1.48" evidence="25"/>
<dbReference type="GO" id="GO:0008270">
    <property type="term" value="F:zinc ion binding"/>
    <property type="evidence" value="ECO:0007669"/>
    <property type="project" value="UniProtKB-KW"/>
</dbReference>
<dbReference type="Pfam" id="PF17772">
    <property type="entry name" value="zf-MYST"/>
    <property type="match status" value="1"/>
</dbReference>
<feature type="compositionally biased region" description="Basic and acidic residues" evidence="26">
    <location>
        <begin position="188"/>
        <end position="200"/>
    </location>
</feature>
<evidence type="ECO:0000256" key="10">
    <source>
        <dbReference type="ARBA" id="ARBA00022723"/>
    </source>
</evidence>
<evidence type="ECO:0000256" key="12">
    <source>
        <dbReference type="ARBA" id="ARBA00022771"/>
    </source>
</evidence>
<dbReference type="InterPro" id="IPR036388">
    <property type="entry name" value="WH-like_DNA-bd_sf"/>
</dbReference>
<dbReference type="EMBL" id="CP026261">
    <property type="protein sequence ID" value="AWP18418.1"/>
    <property type="molecule type" value="Genomic_DNA"/>
</dbReference>
<feature type="domain" description="MYST-type HAT" evidence="27">
    <location>
        <begin position="420"/>
        <end position="694"/>
    </location>
</feature>
<keyword evidence="19" id="KW-0234">DNA repair</keyword>
<dbReference type="Gene3D" id="1.10.10.10">
    <property type="entry name" value="Winged helix-like DNA-binding domain superfamily/Winged helix DNA-binding domain"/>
    <property type="match status" value="1"/>
</dbReference>
<keyword evidence="22" id="KW-0137">Centromere</keyword>
<dbReference type="GO" id="GO:0006281">
    <property type="term" value="P:DNA repair"/>
    <property type="evidence" value="ECO:0007669"/>
    <property type="project" value="UniProtKB-KW"/>
</dbReference>
<dbReference type="GO" id="GO:0036408">
    <property type="term" value="F:histone H3K14 acetyltransferase activity"/>
    <property type="evidence" value="ECO:0007669"/>
    <property type="project" value="UniProtKB-ARBA"/>
</dbReference>
<dbReference type="PANTHER" id="PTHR10615:SF161">
    <property type="entry name" value="HISTONE ACETYLTRANSFERASE KAT7"/>
    <property type="match status" value="1"/>
</dbReference>
<keyword evidence="9" id="KW-0235">DNA replication</keyword>
<keyword evidence="10" id="KW-0479">Metal-binding</keyword>
<keyword evidence="20 25" id="KW-0539">Nucleus</keyword>
<evidence type="ECO:0000256" key="3">
    <source>
        <dbReference type="ARBA" id="ARBA00004584"/>
    </source>
</evidence>
<evidence type="ECO:0000256" key="1">
    <source>
        <dbReference type="ARBA" id="ARBA00004123"/>
    </source>
</evidence>
<feature type="compositionally biased region" description="Low complexity" evidence="26">
    <location>
        <begin position="209"/>
        <end position="230"/>
    </location>
</feature>
<evidence type="ECO:0000256" key="2">
    <source>
        <dbReference type="ARBA" id="ARBA00004514"/>
    </source>
</evidence>
<dbReference type="InterPro" id="IPR016181">
    <property type="entry name" value="Acyl_CoA_acyltransferase"/>
</dbReference>
<dbReference type="PROSITE" id="PS51726">
    <property type="entry name" value="MYST_HAT"/>
    <property type="match status" value="1"/>
</dbReference>
<evidence type="ECO:0000256" key="19">
    <source>
        <dbReference type="ARBA" id="ARBA00023204"/>
    </source>
</evidence>
<evidence type="ECO:0000256" key="4">
    <source>
        <dbReference type="ARBA" id="ARBA00010107"/>
    </source>
</evidence>
<feature type="compositionally biased region" description="Basic and acidic residues" evidence="26">
    <location>
        <begin position="100"/>
        <end position="111"/>
    </location>
</feature>
<feature type="compositionally biased region" description="Low complexity" evidence="26">
    <location>
        <begin position="116"/>
        <end position="129"/>
    </location>
</feature>
<proteinExistence type="inferred from homology"/>
<keyword evidence="12 24" id="KW-0863">Zinc-finger</keyword>
<evidence type="ECO:0000256" key="5">
    <source>
        <dbReference type="ARBA" id="ARBA00022490"/>
    </source>
</evidence>
<dbReference type="GO" id="GO:0045935">
    <property type="term" value="P:positive regulation of nucleobase-containing compound metabolic process"/>
    <property type="evidence" value="ECO:0007669"/>
    <property type="project" value="UniProtKB-ARBA"/>
</dbReference>
<evidence type="ECO:0000256" key="13">
    <source>
        <dbReference type="ARBA" id="ARBA00022833"/>
    </source>
</evidence>
<name>A0A2U9CPA6_SCOMX</name>
<dbReference type="GO" id="GO:0036409">
    <property type="term" value="C:histone H3-K14 acetyltransferase complex"/>
    <property type="evidence" value="ECO:0007669"/>
    <property type="project" value="UniProtKB-ARBA"/>
</dbReference>
<evidence type="ECO:0000256" key="20">
    <source>
        <dbReference type="ARBA" id="ARBA00023242"/>
    </source>
</evidence>
<dbReference type="GO" id="GO:0010485">
    <property type="term" value="F:histone H4 acetyltransferase activity"/>
    <property type="evidence" value="ECO:0007669"/>
    <property type="project" value="TreeGrafter"/>
</dbReference>
<evidence type="ECO:0000256" key="16">
    <source>
        <dbReference type="ARBA" id="ARBA00022990"/>
    </source>
</evidence>
<keyword evidence="6" id="KW-1017">Isopeptide bond</keyword>
<dbReference type="GO" id="GO:0000775">
    <property type="term" value="C:chromosome, centromeric region"/>
    <property type="evidence" value="ECO:0007669"/>
    <property type="project" value="UniProtKB-SubCell"/>
</dbReference>
<dbReference type="InterPro" id="IPR050603">
    <property type="entry name" value="MYST_HAT"/>
</dbReference>
<dbReference type="InterPro" id="IPR002717">
    <property type="entry name" value="HAT_MYST-type"/>
</dbReference>
<dbReference type="GO" id="GO:0006260">
    <property type="term" value="P:DNA replication"/>
    <property type="evidence" value="ECO:0007669"/>
    <property type="project" value="UniProtKB-KW"/>
</dbReference>
<keyword evidence="16" id="KW-0007">Acetylation</keyword>
<sequence>MTCWLLLLTPPPPSRWCRVSPSYASVISITPLIPVRRHAGVALVLSAYRQAHREESGCRAGGDVNWVTCSPPSMGSLLNYPLRTAGSSSDGTEDSDFSADLEHAEVSESAHRRSSTRLTRASLRLSRSSQAVAPDEALDSAAAVTAVAASVFSSGRRVTRSQQVATNTTAKRYPLRQSRSSGSDTEANDLKQSEDRDETPPRTPTGNAPSSESDIEVSSPSNDLVSSSNDIVVSQEEDERLAKELSLKEAAAHDLSHRPKRRRFHESYNFNMKCPTPGCNSLGHLTGRHERHFSISGCPLYHNLSADECKGKASTRDKQTEERTLSHRQDENRHSTRNQAPTERQLRYKEKVTELRRKRNSGLNKEQKDKYMEHRQSHGTSREPLLENITSDYDLELFRKAQARASDDLDKLRLAGQVSEGSNMIKTIVFGRYELDTWYHSPYPEEYARLGRLYMCEFCLKYMKSQTILRRHMAKCVWKHPPGDEIYRKGNISVFEVDGKKNKIYCQNLCLLAKLFLDHKTLYYDVEPFLFYVMTEADNTGCHLVGYFSKEKNSFLNYNVSCILTMPQYMRQGYGKMLIDFSYLLSKVEEKVGSPERPLSDLGLISYRSYWKEVLLRYLNNFQGKEISIKEISQETAVNPVDIVSTLQSLQMLKYWKGKHLVLKRQDLIDDWKAKETKRGNGKTIDPTALKWTPPKGT</sequence>
<feature type="region of interest" description="Disordered" evidence="26">
    <location>
        <begin position="309"/>
        <end position="382"/>
    </location>
</feature>
<feature type="active site" description="Proton donor/acceptor" evidence="23">
    <location>
        <position position="596"/>
    </location>
</feature>
<comment type="catalytic activity">
    <reaction evidence="25">
        <text>L-lysyl-[protein] + acetyl-CoA = N(6)-acetyl-L-lysyl-[protein] + CoA + H(+)</text>
        <dbReference type="Rhea" id="RHEA:45948"/>
        <dbReference type="Rhea" id="RHEA-COMP:9752"/>
        <dbReference type="Rhea" id="RHEA-COMP:10731"/>
        <dbReference type="ChEBI" id="CHEBI:15378"/>
        <dbReference type="ChEBI" id="CHEBI:29969"/>
        <dbReference type="ChEBI" id="CHEBI:57287"/>
        <dbReference type="ChEBI" id="CHEBI:57288"/>
        <dbReference type="ChEBI" id="CHEBI:61930"/>
        <dbReference type="EC" id="2.3.1.48"/>
    </reaction>
</comment>
<dbReference type="FunFam" id="4.10.320.30:FF:000002">
    <property type="entry name" value="Histone acetyltransferase"/>
    <property type="match status" value="1"/>
</dbReference>
<dbReference type="InterPro" id="IPR036060">
    <property type="entry name" value="Znf_C2H2C_sf"/>
</dbReference>
<dbReference type="GO" id="GO:0005829">
    <property type="term" value="C:cytosol"/>
    <property type="evidence" value="ECO:0007669"/>
    <property type="project" value="UniProtKB-SubCell"/>
</dbReference>
<feature type="compositionally biased region" description="Polar residues" evidence="26">
    <location>
        <begin position="160"/>
        <end position="170"/>
    </location>
</feature>
<feature type="compositionally biased region" description="Basic and acidic residues" evidence="26">
    <location>
        <begin position="344"/>
        <end position="355"/>
    </location>
</feature>
<dbReference type="GO" id="GO:0003682">
    <property type="term" value="F:chromatin binding"/>
    <property type="evidence" value="ECO:0007669"/>
    <property type="project" value="TreeGrafter"/>
</dbReference>
<evidence type="ECO:0000256" key="7">
    <source>
        <dbReference type="ARBA" id="ARBA00022553"/>
    </source>
</evidence>
<dbReference type="Gene3D" id="3.30.60.60">
    <property type="entry name" value="N-acetyl transferase-like"/>
    <property type="match status" value="1"/>
</dbReference>
<dbReference type="FunFam" id="1.10.10.10:FF:000092">
    <property type="entry name" value="Histone acetyltransferase"/>
    <property type="match status" value="1"/>
</dbReference>
<dbReference type="GO" id="GO:0003712">
    <property type="term" value="F:transcription coregulator activity"/>
    <property type="evidence" value="ECO:0007669"/>
    <property type="project" value="TreeGrafter"/>
</dbReference>
<evidence type="ECO:0000313" key="29">
    <source>
        <dbReference type="Proteomes" id="UP000246464"/>
    </source>
</evidence>
<evidence type="ECO:0000256" key="18">
    <source>
        <dbReference type="ARBA" id="ARBA00023163"/>
    </source>
</evidence>
<keyword evidence="11" id="KW-0227">DNA damage</keyword>
<keyword evidence="18" id="KW-0804">Transcription</keyword>
<gene>
    <name evidence="28" type="ORF">SMAX5B_005813</name>
</gene>
<keyword evidence="7" id="KW-0597">Phosphoprotein</keyword>
<feature type="region of interest" description="Disordered" evidence="26">
    <location>
        <begin position="85"/>
        <end position="134"/>
    </location>
</feature>
<dbReference type="SUPFAM" id="SSF55729">
    <property type="entry name" value="Acyl-CoA N-acyltransferases (Nat)"/>
    <property type="match status" value="1"/>
</dbReference>
<evidence type="ECO:0000256" key="8">
    <source>
        <dbReference type="ARBA" id="ARBA00022679"/>
    </source>
</evidence>
<evidence type="ECO:0000256" key="23">
    <source>
        <dbReference type="PIRSR" id="PIRSR602717-51"/>
    </source>
</evidence>
<feature type="compositionally biased region" description="Basic and acidic residues" evidence="26">
    <location>
        <begin position="365"/>
        <end position="382"/>
    </location>
</feature>
<dbReference type="InterPro" id="IPR002515">
    <property type="entry name" value="Znf_C2H2C"/>
</dbReference>
<evidence type="ECO:0000256" key="25">
    <source>
        <dbReference type="RuleBase" id="RU361211"/>
    </source>
</evidence>
<comment type="subcellular location">
    <subcellularLocation>
        <location evidence="3">Chromosome</location>
        <location evidence="3">Centromere</location>
    </subcellularLocation>
    <subcellularLocation>
        <location evidence="2">Cytoplasm</location>
        <location evidence="2">Cytosol</location>
    </subcellularLocation>
    <subcellularLocation>
        <location evidence="1 25">Nucleus</location>
    </subcellularLocation>
</comment>
<dbReference type="FunFam" id="3.40.630.30:FF:000001">
    <property type="entry name" value="Histone acetyltransferase"/>
    <property type="match status" value="1"/>
</dbReference>
<dbReference type="Gene3D" id="4.10.320.30">
    <property type="match status" value="1"/>
</dbReference>
<accession>A0A2U9CPA6</accession>
<dbReference type="GO" id="GO:0045815">
    <property type="term" value="P:transcription initiation-coupled chromatin remodeling"/>
    <property type="evidence" value="ECO:0007669"/>
    <property type="project" value="UniProtKB-ARBA"/>
</dbReference>
<evidence type="ECO:0000256" key="17">
    <source>
        <dbReference type="ARBA" id="ARBA00023015"/>
    </source>
</evidence>
<keyword evidence="15" id="KW-0156">Chromatin regulator</keyword>
<dbReference type="Pfam" id="PF01853">
    <property type="entry name" value="MOZ_SAS"/>
    <property type="match status" value="1"/>
</dbReference>
<reference evidence="28 29" key="1">
    <citation type="submission" date="2017-12" db="EMBL/GenBank/DDBJ databases">
        <title>Integrating genomic resources of turbot (Scophthalmus maximus) in depth evaluation of genetic and physical mapping variation across individuals.</title>
        <authorList>
            <person name="Martinez P."/>
        </authorList>
    </citation>
    <scope>NUCLEOTIDE SEQUENCE [LARGE SCALE GENOMIC DNA]</scope>
</reference>
<dbReference type="PROSITE" id="PS51802">
    <property type="entry name" value="ZF_CCHHC"/>
    <property type="match status" value="1"/>
</dbReference>
<keyword evidence="8 28" id="KW-0808">Transferase</keyword>
<keyword evidence="17" id="KW-0805">Transcription regulation</keyword>
<evidence type="ECO:0000256" key="26">
    <source>
        <dbReference type="SAM" id="MobiDB-lite"/>
    </source>
</evidence>
<dbReference type="STRING" id="52904.ENSSMAP00000029438"/>
<dbReference type="SUPFAM" id="SSF103637">
    <property type="entry name" value="CCHHC domain"/>
    <property type="match status" value="1"/>
</dbReference>
<organism evidence="28 29">
    <name type="scientific">Scophthalmus maximus</name>
    <name type="common">Turbot</name>
    <name type="synonym">Psetta maxima</name>
    <dbReference type="NCBI Taxonomy" id="52904"/>
    <lineage>
        <taxon>Eukaryota</taxon>
        <taxon>Metazoa</taxon>
        <taxon>Chordata</taxon>
        <taxon>Craniata</taxon>
        <taxon>Vertebrata</taxon>
        <taxon>Euteleostomi</taxon>
        <taxon>Actinopterygii</taxon>
        <taxon>Neopterygii</taxon>
        <taxon>Teleostei</taxon>
        <taxon>Neoteleostei</taxon>
        <taxon>Acanthomorphata</taxon>
        <taxon>Carangaria</taxon>
        <taxon>Pleuronectiformes</taxon>
        <taxon>Pleuronectoidei</taxon>
        <taxon>Scophthalmidae</taxon>
        <taxon>Scophthalmus</taxon>
    </lineage>
</organism>
<evidence type="ECO:0000256" key="11">
    <source>
        <dbReference type="ARBA" id="ARBA00022763"/>
    </source>
</evidence>
<keyword evidence="13" id="KW-0862">Zinc</keyword>
<evidence type="ECO:0000256" key="24">
    <source>
        <dbReference type="PROSITE-ProRule" id="PRU01143"/>
    </source>
</evidence>
<dbReference type="GO" id="GO:1902035">
    <property type="term" value="P:positive regulation of hematopoietic stem cell proliferation"/>
    <property type="evidence" value="ECO:0007669"/>
    <property type="project" value="UniProtKB-ARBA"/>
</dbReference>
<evidence type="ECO:0000256" key="21">
    <source>
        <dbReference type="ARBA" id="ARBA00023315"/>
    </source>
</evidence>
<dbReference type="FunFam" id="3.30.60.60:FF:000001">
    <property type="entry name" value="Histone acetyltransferase"/>
    <property type="match status" value="1"/>
</dbReference>
<keyword evidence="29" id="KW-1185">Reference proteome</keyword>
<dbReference type="AlphaFoldDB" id="A0A2U9CPA6"/>
<feature type="compositionally biased region" description="Basic and acidic residues" evidence="26">
    <location>
        <begin position="309"/>
        <end position="334"/>
    </location>
</feature>
<keyword evidence="5" id="KW-0963">Cytoplasm</keyword>
<dbReference type="Gene3D" id="3.40.630.30">
    <property type="match status" value="1"/>
</dbReference>
<feature type="region of interest" description="Disordered" evidence="26">
    <location>
        <begin position="152"/>
        <end position="237"/>
    </location>
</feature>
<evidence type="ECO:0000256" key="22">
    <source>
        <dbReference type="ARBA" id="ARBA00023328"/>
    </source>
</evidence>
<dbReference type="InterPro" id="IPR040706">
    <property type="entry name" value="Zf-MYST"/>
</dbReference>
<protein>
    <recommendedName>
        <fullName evidence="25">Histone acetyltransferase</fullName>
        <ecNumber evidence="25">2.3.1.48</ecNumber>
    </recommendedName>
</protein>
<keyword evidence="21" id="KW-0012">Acyltransferase</keyword>
<comment type="similarity">
    <text evidence="4 25">Belongs to the MYST (SAS/MOZ) family.</text>
</comment>
<evidence type="ECO:0000256" key="14">
    <source>
        <dbReference type="ARBA" id="ARBA00022843"/>
    </source>
</evidence>
<dbReference type="PANTHER" id="PTHR10615">
    <property type="entry name" value="HISTONE ACETYLTRANSFERASE"/>
    <property type="match status" value="1"/>
</dbReference>
<dbReference type="Pfam" id="PF01530">
    <property type="entry name" value="zf-C2HC"/>
    <property type="match status" value="1"/>
</dbReference>
<dbReference type="GO" id="GO:0006357">
    <property type="term" value="P:regulation of transcription by RNA polymerase II"/>
    <property type="evidence" value="ECO:0007669"/>
    <property type="project" value="TreeGrafter"/>
</dbReference>
<feature type="region of interest" description="Disordered" evidence="26">
    <location>
        <begin position="678"/>
        <end position="698"/>
    </location>
</feature>
<evidence type="ECO:0000256" key="6">
    <source>
        <dbReference type="ARBA" id="ARBA00022499"/>
    </source>
</evidence>
<keyword evidence="14" id="KW-0832">Ubl conjugation</keyword>
<evidence type="ECO:0000313" key="28">
    <source>
        <dbReference type="EMBL" id="AWP18418.1"/>
    </source>
</evidence>